<organism evidence="1 2">
    <name type="scientific">Haloechinothrix salitolerans</name>
    <dbReference type="NCBI Taxonomy" id="926830"/>
    <lineage>
        <taxon>Bacteria</taxon>
        <taxon>Bacillati</taxon>
        <taxon>Actinomycetota</taxon>
        <taxon>Actinomycetes</taxon>
        <taxon>Pseudonocardiales</taxon>
        <taxon>Pseudonocardiaceae</taxon>
        <taxon>Haloechinothrix</taxon>
    </lineage>
</organism>
<sequence>MEPRAPRHEPLAYVMRNGMVESVHYGSAVVLDADGAVRHAVGDPDAVMYPRSAVKPVQASAMVGCGLDLPADLLALAASSHSGEQCHVDGVLRILATESLSEDDLRNPIGYPLDTTVRDKWLAAGRPPSRLAQNCSGKHAAMLVTARRNGWSLDDYRDPEHPVQREIASLLAELSGEKVAKVAVDGCGAPLFALSLTGLARAIGAVASAADGSPMAAVAAATRTHPVRLGGSTRPVTELIKAVPGLIAKDGAEGVEVAALPDGTSVAIKIADGTSRARDAVTAAALVLAGVDAARLPALDGVDTEGGDGVTDGLRLASALIRR</sequence>
<keyword evidence="2" id="KW-1185">Reference proteome</keyword>
<dbReference type="PANTHER" id="PTHR42110:SF1">
    <property type="entry name" value="L-ASPARAGINASE, PUTATIVE (AFU_ORTHOLOGUE AFUA_3G11890)-RELATED"/>
    <property type="match status" value="1"/>
</dbReference>
<dbReference type="Pfam" id="PF06089">
    <property type="entry name" value="Asparaginase_II"/>
    <property type="match status" value="1"/>
</dbReference>
<dbReference type="EMBL" id="JBHSXX010000001">
    <property type="protein sequence ID" value="MFC6870334.1"/>
    <property type="molecule type" value="Genomic_DNA"/>
</dbReference>
<dbReference type="Proteomes" id="UP001596337">
    <property type="component" value="Unassembled WGS sequence"/>
</dbReference>
<gene>
    <name evidence="1" type="ORF">ACFQGD_24655</name>
</gene>
<proteinExistence type="predicted"/>
<dbReference type="InterPro" id="IPR010349">
    <property type="entry name" value="Asparaginase_II"/>
</dbReference>
<accession>A0ABW2C6B8</accession>
<comment type="caution">
    <text evidence="1">The sequence shown here is derived from an EMBL/GenBank/DDBJ whole genome shotgun (WGS) entry which is preliminary data.</text>
</comment>
<evidence type="ECO:0000313" key="1">
    <source>
        <dbReference type="EMBL" id="MFC6870334.1"/>
    </source>
</evidence>
<dbReference type="RefSeq" id="WP_345395392.1">
    <property type="nucleotide sequence ID" value="NZ_BAABLA010000023.1"/>
</dbReference>
<reference evidence="2" key="1">
    <citation type="journal article" date="2019" name="Int. J. Syst. Evol. Microbiol.">
        <title>The Global Catalogue of Microorganisms (GCM) 10K type strain sequencing project: providing services to taxonomists for standard genome sequencing and annotation.</title>
        <authorList>
            <consortium name="The Broad Institute Genomics Platform"/>
            <consortium name="The Broad Institute Genome Sequencing Center for Infectious Disease"/>
            <person name="Wu L."/>
            <person name="Ma J."/>
        </authorList>
    </citation>
    <scope>NUCLEOTIDE SEQUENCE [LARGE SCALE GENOMIC DNA]</scope>
    <source>
        <strain evidence="2">KCTC 32255</strain>
    </source>
</reference>
<protein>
    <submittedName>
        <fullName evidence="1">Asparaginase</fullName>
    </submittedName>
</protein>
<name>A0ABW2C6B8_9PSEU</name>
<evidence type="ECO:0000313" key="2">
    <source>
        <dbReference type="Proteomes" id="UP001596337"/>
    </source>
</evidence>
<dbReference type="PANTHER" id="PTHR42110">
    <property type="entry name" value="L-ASPARAGINASE, PUTATIVE (AFU_ORTHOLOGUE AFUA_3G11890)-RELATED"/>
    <property type="match status" value="1"/>
</dbReference>